<dbReference type="EMBL" id="CM001440">
    <property type="protein sequence ID" value="EHR61439.1"/>
    <property type="molecule type" value="Genomic_DNA"/>
</dbReference>
<protein>
    <recommendedName>
        <fullName evidence="3">Asp23/Gls24 family envelope stress response protein</fullName>
    </recommendedName>
</protein>
<organism evidence="1 2">
    <name type="scientific">Saccharomonospora cyanea NA-134</name>
    <dbReference type="NCBI Taxonomy" id="882082"/>
    <lineage>
        <taxon>Bacteria</taxon>
        <taxon>Bacillati</taxon>
        <taxon>Actinomycetota</taxon>
        <taxon>Actinomycetes</taxon>
        <taxon>Pseudonocardiales</taxon>
        <taxon>Pseudonocardiaceae</taxon>
        <taxon>Saccharomonospora</taxon>
    </lineage>
</organism>
<dbReference type="eggNOG" id="ENOG5030K3P">
    <property type="taxonomic scope" value="Bacteria"/>
</dbReference>
<dbReference type="RefSeq" id="WP_005456622.1">
    <property type="nucleotide sequence ID" value="NZ_CM001440.1"/>
</dbReference>
<accession>H5XEH1</accession>
<reference evidence="1 2" key="1">
    <citation type="submission" date="2011-11" db="EMBL/GenBank/DDBJ databases">
        <title>The Noncontiguous Finished sequence of Saccharomonospora cyanea NA-134.</title>
        <authorList>
            <consortium name="US DOE Joint Genome Institute"/>
            <person name="Lucas S."/>
            <person name="Han J."/>
            <person name="Lapidus A."/>
            <person name="Cheng J.-F."/>
            <person name="Goodwin L."/>
            <person name="Pitluck S."/>
            <person name="Peters L."/>
            <person name="Ovchinnikova G."/>
            <person name="Lu M."/>
            <person name="Detter J.C."/>
            <person name="Han C."/>
            <person name="Tapia R."/>
            <person name="Land M."/>
            <person name="Hauser L."/>
            <person name="Kyrpides N."/>
            <person name="Ivanova N."/>
            <person name="Pagani I."/>
            <person name="Brambilla E.-M."/>
            <person name="Klenk H.-P."/>
            <person name="Woyke T."/>
        </authorList>
    </citation>
    <scope>NUCLEOTIDE SEQUENCE [LARGE SCALE GENOMIC DNA]</scope>
    <source>
        <strain evidence="1 2">NA-134</strain>
    </source>
</reference>
<evidence type="ECO:0000313" key="2">
    <source>
        <dbReference type="Proteomes" id="UP000002791"/>
    </source>
</evidence>
<sequence>MTAPRGPGLVDGVDVDRVADTTRACPGVLGLEGGVARPAQAPAVSYLPGRTVPGVRVESDRVTVQVIGEWGVPIPELGRRIQAAVAPHVAGRRVDVIVARLAGAPTERADFEFEL</sequence>
<dbReference type="Proteomes" id="UP000002791">
    <property type="component" value="Chromosome"/>
</dbReference>
<dbReference type="STRING" id="882082.SaccyDRAFT_2580"/>
<name>H5XEH1_9PSEU</name>
<keyword evidence="2" id="KW-1185">Reference proteome</keyword>
<dbReference type="AlphaFoldDB" id="H5XEH1"/>
<proteinExistence type="predicted"/>
<dbReference type="OrthoDB" id="5195799at2"/>
<evidence type="ECO:0000313" key="1">
    <source>
        <dbReference type="EMBL" id="EHR61439.1"/>
    </source>
</evidence>
<evidence type="ECO:0008006" key="3">
    <source>
        <dbReference type="Google" id="ProtNLM"/>
    </source>
</evidence>
<gene>
    <name evidence="1" type="ORF">SaccyDRAFT_2580</name>
</gene>
<dbReference type="HOGENOM" id="CLU_160020_2_1_11"/>